<dbReference type="PRINTS" id="PR00109">
    <property type="entry name" value="TYRKINASE"/>
</dbReference>
<dbReference type="GO" id="GO:0005524">
    <property type="term" value="F:ATP binding"/>
    <property type="evidence" value="ECO:0007669"/>
    <property type="project" value="InterPro"/>
</dbReference>
<evidence type="ECO:0000313" key="2">
    <source>
        <dbReference type="EMBL" id="KAF7336077.1"/>
    </source>
</evidence>
<dbReference type="EMBL" id="JACAZH010000038">
    <property type="protein sequence ID" value="KAF7336077.1"/>
    <property type="molecule type" value="Genomic_DNA"/>
</dbReference>
<organism evidence="2 3">
    <name type="scientific">Mycena sanguinolenta</name>
    <dbReference type="NCBI Taxonomy" id="230812"/>
    <lineage>
        <taxon>Eukaryota</taxon>
        <taxon>Fungi</taxon>
        <taxon>Dikarya</taxon>
        <taxon>Basidiomycota</taxon>
        <taxon>Agaricomycotina</taxon>
        <taxon>Agaricomycetes</taxon>
        <taxon>Agaricomycetidae</taxon>
        <taxon>Agaricales</taxon>
        <taxon>Marasmiineae</taxon>
        <taxon>Mycenaceae</taxon>
        <taxon>Mycena</taxon>
    </lineage>
</organism>
<accession>A0A8H6X7X2</accession>
<dbReference type="Proteomes" id="UP000623467">
    <property type="component" value="Unassembled WGS sequence"/>
</dbReference>
<gene>
    <name evidence="2" type="ORF">MSAN_02321700</name>
</gene>
<keyword evidence="3" id="KW-1185">Reference proteome</keyword>
<dbReference type="PANTHER" id="PTHR44329">
    <property type="entry name" value="SERINE/THREONINE-PROTEIN KINASE TNNI3K-RELATED"/>
    <property type="match status" value="1"/>
</dbReference>
<dbReference type="GO" id="GO:0004674">
    <property type="term" value="F:protein serine/threonine kinase activity"/>
    <property type="evidence" value="ECO:0007669"/>
    <property type="project" value="TreeGrafter"/>
</dbReference>
<dbReference type="PIRSF" id="PIRSF000654">
    <property type="entry name" value="Integrin-linked_kinase"/>
    <property type="match status" value="1"/>
</dbReference>
<dbReference type="Pfam" id="PF07714">
    <property type="entry name" value="PK_Tyr_Ser-Thr"/>
    <property type="match status" value="1"/>
</dbReference>
<dbReference type="AlphaFoldDB" id="A0A8H6X7X2"/>
<dbReference type="InterPro" id="IPR011009">
    <property type="entry name" value="Kinase-like_dom_sf"/>
</dbReference>
<dbReference type="PROSITE" id="PS00109">
    <property type="entry name" value="PROTEIN_KINASE_TYR"/>
    <property type="match status" value="1"/>
</dbReference>
<dbReference type="SUPFAM" id="SSF56112">
    <property type="entry name" value="Protein kinase-like (PK-like)"/>
    <property type="match status" value="1"/>
</dbReference>
<dbReference type="PROSITE" id="PS50011">
    <property type="entry name" value="PROTEIN_KINASE_DOM"/>
    <property type="match status" value="1"/>
</dbReference>
<dbReference type="InterPro" id="IPR000719">
    <property type="entry name" value="Prot_kinase_dom"/>
</dbReference>
<dbReference type="OrthoDB" id="346907at2759"/>
<evidence type="ECO:0000259" key="1">
    <source>
        <dbReference type="PROSITE" id="PS50011"/>
    </source>
</evidence>
<dbReference type="InterPro" id="IPR051681">
    <property type="entry name" value="Ser/Thr_Kinases-Pseudokinases"/>
</dbReference>
<keyword evidence="2" id="KW-0418">Kinase</keyword>
<protein>
    <submittedName>
        <fullName evidence="2">Kinase-like protein</fullName>
    </submittedName>
</protein>
<keyword evidence="2" id="KW-0808">Transferase</keyword>
<name>A0A8H6X7X2_9AGAR</name>
<evidence type="ECO:0000313" key="3">
    <source>
        <dbReference type="Proteomes" id="UP000623467"/>
    </source>
</evidence>
<dbReference type="Gene3D" id="1.10.510.10">
    <property type="entry name" value="Transferase(Phosphotransferase) domain 1"/>
    <property type="match status" value="1"/>
</dbReference>
<reference evidence="2" key="1">
    <citation type="submission" date="2020-05" db="EMBL/GenBank/DDBJ databases">
        <title>Mycena genomes resolve the evolution of fungal bioluminescence.</title>
        <authorList>
            <person name="Tsai I.J."/>
        </authorList>
    </citation>
    <scope>NUCLEOTIDE SEQUENCE</scope>
    <source>
        <strain evidence="2">160909Yilan</strain>
    </source>
</reference>
<comment type="caution">
    <text evidence="2">The sequence shown here is derived from an EMBL/GenBank/DDBJ whole genome shotgun (WGS) entry which is preliminary data.</text>
</comment>
<feature type="domain" description="Protein kinase" evidence="1">
    <location>
        <begin position="1"/>
        <end position="244"/>
    </location>
</feature>
<proteinExistence type="predicted"/>
<sequence>MVALKRIRTFTADSTTHRHRLRFYKEALVWQGLRHRFILPLLGIDRLTFVPSFCMVSPWMKHGTVLKYLRDHGRGNLNRFLCEIAQGLDYLHSMNVVHGDLRGNNILITDEGNACLSDFGLATTIADADSTVRVTSSSNRAGSVRWFAPELIDPTKFGCTKFVRTKASDVYAYACVCLELYTGNPPFSHLQDVAAMLWVIGGERPEQPPFISAAVWQLVTSAWVEDFRARPTIHDIAVTLEGFL</sequence>
<dbReference type="InterPro" id="IPR008266">
    <property type="entry name" value="Tyr_kinase_AS"/>
</dbReference>
<dbReference type="InterPro" id="IPR001245">
    <property type="entry name" value="Ser-Thr/Tyr_kinase_cat_dom"/>
</dbReference>